<protein>
    <submittedName>
        <fullName evidence="4">Uncharacterized protein</fullName>
    </submittedName>
</protein>
<dbReference type="GO" id="GO:0019903">
    <property type="term" value="F:protein phosphatase binding"/>
    <property type="evidence" value="ECO:0007669"/>
    <property type="project" value="InterPro"/>
</dbReference>
<sequence>MVGRYQSRAVIDASRGREIYGLEFEWTTHANEQNDSWASRVPGGSGLVVTRLAVQGARAEAWMDRIARCASVLYELWRSLVHFVLGVPYEMVGSDGVALERIQTPRPLSLEQQFPGSFGAQKESNRALFNVNRETTLPSESLPSMASTSTSTSGVSRLSSMLRGDWITSLTVSRLKATSASDSATPSRAHHGASGLLEPPERPGVSARMFRLVLEGVEAGDEPLVSLVDAMANLNEQLPFLLSSRLFAVLTNPASVATLVSIVSESAPSAVIVNSDDVKQEQEEDDRNSARVASISRVVALGPPAIRLLITRNQLLLSSVFSALTQGVHATKGYEDANEPSHKALCHRARLCEMLIALCKEDFKPISQHLVRHHDILASLVLHIHEPTVLDFLEQLALSISALEVAGARVRTEKEFEQSLLLFSQVRVYDLLADTFAAAATTRESAIPLRTLRMRMAMENAVQFFASIVQMTGGLLVKHKHRRPVWYLNIYENATAVGSILRVGSDHSYQAQYAADGMADVEVLALAASLCKKCLDYAYMVSAAQCSISAFEAELSRAIPRVLECLAASTKLHLAQLGRSRLALVEFIASCLQNGSTRTRASILDHGAAAILLDLCEIFPMNSVLHRVTERAVESVLILCNPEGAEEESVVSIRRRLLKDGDVTRRILRAWDRYGAEWESNGAGNTFLSHCIQLACCVHFTVSRIRNRGESHTPGIELEQWTEFEELWETHLLRILNEESLPLGGSRPQRSMMHALQLMDGYPQYERVESSGDGSPKFGAVSQSRSRTALLLPNSNRATVVRAGIYEDEQANDHPFLSRLGYWTGRDTFGSKRSWIGEEDTPSTKEMVEPVMQPRAGLGLNPKEEEDAKRTLAAIRY</sequence>
<accession>A0A5J4YTB4</accession>
<dbReference type="PANTHER" id="PTHR12634">
    <property type="entry name" value="SIT4 YEAST -ASSOCIATING PROTEIN-RELATED"/>
    <property type="match status" value="1"/>
</dbReference>
<keyword evidence="5" id="KW-1185">Reference proteome</keyword>
<dbReference type="EMBL" id="VRMN01000005">
    <property type="protein sequence ID" value="KAA8494072.1"/>
    <property type="molecule type" value="Genomic_DNA"/>
</dbReference>
<gene>
    <name evidence="4" type="ORF">FVE85_4047</name>
</gene>
<evidence type="ECO:0000313" key="4">
    <source>
        <dbReference type="EMBL" id="KAA8494072.1"/>
    </source>
</evidence>
<evidence type="ECO:0000256" key="3">
    <source>
        <dbReference type="SAM" id="MobiDB-lite"/>
    </source>
</evidence>
<name>A0A5J4YTB4_PORPP</name>
<evidence type="ECO:0000256" key="1">
    <source>
        <dbReference type="ARBA" id="ARBA00006180"/>
    </source>
</evidence>
<keyword evidence="2" id="KW-0131">Cell cycle</keyword>
<dbReference type="GO" id="GO:0019888">
    <property type="term" value="F:protein phosphatase regulator activity"/>
    <property type="evidence" value="ECO:0007669"/>
    <property type="project" value="TreeGrafter"/>
</dbReference>
<proteinExistence type="inferred from homology"/>
<dbReference type="Proteomes" id="UP000324585">
    <property type="component" value="Unassembled WGS sequence"/>
</dbReference>
<organism evidence="4 5">
    <name type="scientific">Porphyridium purpureum</name>
    <name type="common">Red alga</name>
    <name type="synonym">Porphyridium cruentum</name>
    <dbReference type="NCBI Taxonomy" id="35688"/>
    <lineage>
        <taxon>Eukaryota</taxon>
        <taxon>Rhodophyta</taxon>
        <taxon>Bangiophyceae</taxon>
        <taxon>Porphyridiales</taxon>
        <taxon>Porphyridiaceae</taxon>
        <taxon>Porphyridium</taxon>
    </lineage>
</organism>
<dbReference type="PANTHER" id="PTHR12634:SF8">
    <property type="entry name" value="FIERY MOUNTAIN, ISOFORM D"/>
    <property type="match status" value="1"/>
</dbReference>
<dbReference type="InterPro" id="IPR007587">
    <property type="entry name" value="SAPS"/>
</dbReference>
<comment type="caution">
    <text evidence="4">The sequence shown here is derived from an EMBL/GenBank/DDBJ whole genome shotgun (WGS) entry which is preliminary data.</text>
</comment>
<feature type="region of interest" description="Disordered" evidence="3">
    <location>
        <begin position="178"/>
        <end position="201"/>
    </location>
</feature>
<comment type="similarity">
    <text evidence="1">Belongs to the SAPS family.</text>
</comment>
<dbReference type="AlphaFoldDB" id="A0A5J4YTB4"/>
<reference evidence="5" key="1">
    <citation type="journal article" date="2019" name="Nat. Commun.">
        <title>Expansion of phycobilisome linker gene families in mesophilic red algae.</title>
        <authorList>
            <person name="Lee J."/>
            <person name="Kim D."/>
            <person name="Bhattacharya D."/>
            <person name="Yoon H.S."/>
        </authorList>
    </citation>
    <scope>NUCLEOTIDE SEQUENCE [LARGE SCALE GENOMIC DNA]</scope>
    <source>
        <strain evidence="5">CCMP 1328</strain>
    </source>
</reference>
<evidence type="ECO:0000256" key="2">
    <source>
        <dbReference type="ARBA" id="ARBA00023306"/>
    </source>
</evidence>
<evidence type="ECO:0000313" key="5">
    <source>
        <dbReference type="Proteomes" id="UP000324585"/>
    </source>
</evidence>